<protein>
    <recommendedName>
        <fullName evidence="2">DUF6868 domain-containing protein</fullName>
    </recommendedName>
</protein>
<name>A0A6P1MA26_9BACT</name>
<feature type="transmembrane region" description="Helical" evidence="1">
    <location>
        <begin position="52"/>
        <end position="75"/>
    </location>
</feature>
<dbReference type="InterPro" id="IPR049220">
    <property type="entry name" value="DUF6868"/>
</dbReference>
<evidence type="ECO:0000259" key="2">
    <source>
        <dbReference type="Pfam" id="PF21742"/>
    </source>
</evidence>
<keyword evidence="1" id="KW-1133">Transmembrane helix</keyword>
<evidence type="ECO:0000313" key="3">
    <source>
        <dbReference type="EMBL" id="QHI67975.1"/>
    </source>
</evidence>
<organism evidence="3 4">
    <name type="scientific">Tichowtungia aerotolerans</name>
    <dbReference type="NCBI Taxonomy" id="2697043"/>
    <lineage>
        <taxon>Bacteria</taxon>
        <taxon>Pseudomonadati</taxon>
        <taxon>Kiritimatiellota</taxon>
        <taxon>Tichowtungiia</taxon>
        <taxon>Tichowtungiales</taxon>
        <taxon>Tichowtungiaceae</taxon>
        <taxon>Tichowtungia</taxon>
    </lineage>
</organism>
<reference evidence="3 4" key="1">
    <citation type="submission" date="2020-01" db="EMBL/GenBank/DDBJ databases">
        <title>Ponticoccus aerotolerans gen. nov., sp. nov., an anaerobic bacterium and proposal of Ponticoccusceae fam. nov., Ponticoccusles ord. nov. and Ponticoccuse classis nov. in the phylum Kiritimatiellaeota.</title>
        <authorList>
            <person name="Zhou L.Y."/>
            <person name="Du Z.J."/>
        </authorList>
    </citation>
    <scope>NUCLEOTIDE SEQUENCE [LARGE SCALE GENOMIC DNA]</scope>
    <source>
        <strain evidence="3 4">S-5007</strain>
    </source>
</reference>
<evidence type="ECO:0000256" key="1">
    <source>
        <dbReference type="SAM" id="Phobius"/>
    </source>
</evidence>
<dbReference type="AlphaFoldDB" id="A0A6P1MA26"/>
<feature type="domain" description="DUF6868" evidence="2">
    <location>
        <begin position="1"/>
        <end position="80"/>
    </location>
</feature>
<dbReference type="RefSeq" id="WP_160626009.1">
    <property type="nucleotide sequence ID" value="NZ_CP047593.1"/>
</dbReference>
<dbReference type="Proteomes" id="UP000464954">
    <property type="component" value="Chromosome"/>
</dbReference>
<dbReference type="EMBL" id="CP047593">
    <property type="protein sequence ID" value="QHI67975.1"/>
    <property type="molecule type" value="Genomic_DNA"/>
</dbReference>
<keyword evidence="1" id="KW-0472">Membrane</keyword>
<keyword evidence="1" id="KW-0812">Transmembrane</keyword>
<sequence length="80" mass="9661">MTMQVLQSFFMWCSIINILLLLVMFAIICLAKNWAYKLHSRWFDISRKDFDLILYCFLGIYKLLVFVFCIIPWIVLTIMQ</sequence>
<feature type="transmembrane region" description="Helical" evidence="1">
    <location>
        <begin position="6"/>
        <end position="31"/>
    </location>
</feature>
<keyword evidence="4" id="KW-1185">Reference proteome</keyword>
<dbReference type="KEGG" id="taer:GT409_00430"/>
<evidence type="ECO:0000313" key="4">
    <source>
        <dbReference type="Proteomes" id="UP000464954"/>
    </source>
</evidence>
<accession>A0A6P1MA26</accession>
<gene>
    <name evidence="3" type="ORF">GT409_00430</name>
</gene>
<proteinExistence type="predicted"/>
<dbReference type="Pfam" id="PF21742">
    <property type="entry name" value="DUF6868"/>
    <property type="match status" value="1"/>
</dbReference>